<dbReference type="Gene3D" id="1.10.10.10">
    <property type="entry name" value="Winged helix-like DNA-binding domain superfamily/Winged helix DNA-binding domain"/>
    <property type="match status" value="1"/>
</dbReference>
<dbReference type="CDD" id="cd00090">
    <property type="entry name" value="HTH_ARSR"/>
    <property type="match status" value="1"/>
</dbReference>
<evidence type="ECO:0000259" key="4">
    <source>
        <dbReference type="PROSITE" id="PS51118"/>
    </source>
</evidence>
<keyword evidence="2" id="KW-0238">DNA-binding</keyword>
<organism evidence="5 6">
    <name type="scientific">Listeria grayi DSM 20601</name>
    <dbReference type="NCBI Taxonomy" id="525367"/>
    <lineage>
        <taxon>Bacteria</taxon>
        <taxon>Bacillati</taxon>
        <taxon>Bacillota</taxon>
        <taxon>Bacilli</taxon>
        <taxon>Bacillales</taxon>
        <taxon>Listeriaceae</taxon>
        <taxon>Listeria</taxon>
    </lineage>
</organism>
<dbReference type="PROSITE" id="PS51118">
    <property type="entry name" value="HTH_HXLR"/>
    <property type="match status" value="1"/>
</dbReference>
<evidence type="ECO:0000256" key="3">
    <source>
        <dbReference type="ARBA" id="ARBA00023163"/>
    </source>
</evidence>
<keyword evidence="3" id="KW-0804">Transcription</keyword>
<name>D7V199_LISGR</name>
<dbReference type="eggNOG" id="COG1733">
    <property type="taxonomic scope" value="Bacteria"/>
</dbReference>
<protein>
    <submittedName>
        <fullName evidence="5">Transcriptional regulator, HxlR family</fullName>
    </submittedName>
</protein>
<dbReference type="InterPro" id="IPR002577">
    <property type="entry name" value="HTH_HxlR"/>
</dbReference>
<dbReference type="PANTHER" id="PTHR33204:SF37">
    <property type="entry name" value="HTH-TYPE TRANSCRIPTIONAL REGULATOR YODB"/>
    <property type="match status" value="1"/>
</dbReference>
<dbReference type="AlphaFoldDB" id="D7V199"/>
<dbReference type="EMBL" id="ACCR02000005">
    <property type="protein sequence ID" value="EFI83331.1"/>
    <property type="molecule type" value="Genomic_DNA"/>
</dbReference>
<gene>
    <name evidence="5" type="ORF">HMPREF0556_12016</name>
</gene>
<evidence type="ECO:0000256" key="1">
    <source>
        <dbReference type="ARBA" id="ARBA00023015"/>
    </source>
</evidence>
<dbReference type="PANTHER" id="PTHR33204">
    <property type="entry name" value="TRANSCRIPTIONAL REGULATOR, MARR FAMILY"/>
    <property type="match status" value="1"/>
</dbReference>
<dbReference type="STRING" id="525367.HMPREF0556_12016"/>
<dbReference type="HOGENOM" id="CLU_111585_5_3_9"/>
<dbReference type="InterPro" id="IPR036388">
    <property type="entry name" value="WH-like_DNA-bd_sf"/>
</dbReference>
<dbReference type="InterPro" id="IPR011991">
    <property type="entry name" value="ArsR-like_HTH"/>
</dbReference>
<evidence type="ECO:0000313" key="6">
    <source>
        <dbReference type="Proteomes" id="UP000010119"/>
    </source>
</evidence>
<dbReference type="GO" id="GO:0003677">
    <property type="term" value="F:DNA binding"/>
    <property type="evidence" value="ECO:0007669"/>
    <property type="project" value="UniProtKB-KW"/>
</dbReference>
<keyword evidence="6" id="KW-1185">Reference proteome</keyword>
<dbReference type="SUPFAM" id="SSF46785">
    <property type="entry name" value="Winged helix' DNA-binding domain"/>
    <property type="match status" value="1"/>
</dbReference>
<dbReference type="Proteomes" id="UP000010119">
    <property type="component" value="Unassembled WGS sequence"/>
</dbReference>
<reference evidence="5" key="1">
    <citation type="submission" date="2010-06" db="EMBL/GenBank/DDBJ databases">
        <authorList>
            <person name="Muzny D."/>
            <person name="Qin X."/>
            <person name="Buhay C."/>
            <person name="Dugan-Rocha S."/>
            <person name="Ding Y."/>
            <person name="Chen G."/>
            <person name="Hawes A."/>
            <person name="Holder M."/>
            <person name="Jhangiani S."/>
            <person name="Johnson A."/>
            <person name="Khan Z."/>
            <person name="Li Z."/>
            <person name="Liu W."/>
            <person name="Liu X."/>
            <person name="Perez L."/>
            <person name="Shen H."/>
            <person name="Wang Q."/>
            <person name="Watt J."/>
            <person name="Xi L."/>
            <person name="Xin Y."/>
            <person name="Zhou J."/>
            <person name="Deng J."/>
            <person name="Jiang H."/>
            <person name="Liu Y."/>
            <person name="Qu J."/>
            <person name="Song X.-Z."/>
            <person name="Zhang L."/>
            <person name="Villasana D."/>
            <person name="Johnson A."/>
            <person name="Liu J."/>
            <person name="Liyanage D."/>
            <person name="Lorensuhewa L."/>
            <person name="Robinson T."/>
            <person name="Song A."/>
            <person name="Song B.-B."/>
            <person name="Dinh H."/>
            <person name="Thornton R."/>
            <person name="Coyle M."/>
            <person name="Francisco L."/>
            <person name="Jackson L."/>
            <person name="Javaid M."/>
            <person name="Korchina V."/>
            <person name="Kovar C."/>
            <person name="Mata R."/>
            <person name="Mathew T."/>
            <person name="Ngo R."/>
            <person name="Nguyen L."/>
            <person name="Nguyen N."/>
            <person name="Okwuonu G."/>
            <person name="Ongeri F."/>
            <person name="Pham C."/>
            <person name="Simmons D."/>
            <person name="Wilczek-Boney K."/>
            <person name="Hale W."/>
            <person name="Jakkamsetti A."/>
            <person name="Pham P."/>
            <person name="Ruth R."/>
            <person name="San Lucas F."/>
            <person name="Warren J."/>
            <person name="Zhang J."/>
            <person name="Zhao Z."/>
            <person name="Zhou C."/>
            <person name="Zhu D."/>
            <person name="Lee S."/>
            <person name="Bess C."/>
            <person name="Blankenburg K."/>
            <person name="Forbes L."/>
            <person name="Fu Q."/>
            <person name="Gubbala S."/>
            <person name="Hirani K."/>
            <person name="Jayaseelan J.C."/>
            <person name="Lara F."/>
            <person name="Munidasa M."/>
            <person name="Palculict T."/>
            <person name="Patil S."/>
            <person name="Pu L.-L."/>
            <person name="Saada N."/>
            <person name="Tang L."/>
            <person name="Weissenberger G."/>
            <person name="Zhu Y."/>
            <person name="Hemphill L."/>
            <person name="Shang Y."/>
            <person name="Youmans B."/>
            <person name="Ayvaz T."/>
            <person name="Ross M."/>
            <person name="Santibanez J."/>
            <person name="Aqrawi P."/>
            <person name="Gross S."/>
            <person name="Joshi V."/>
            <person name="Fowler G."/>
            <person name="Nazareth L."/>
            <person name="Reid J."/>
            <person name="Worley K."/>
            <person name="Petrosino J."/>
            <person name="Highlander S."/>
            <person name="Gibbs R."/>
        </authorList>
    </citation>
    <scope>NUCLEOTIDE SEQUENCE [LARGE SCALE GENOMIC DNA]</scope>
    <source>
        <strain evidence="5">DSM 20601</strain>
    </source>
</reference>
<proteinExistence type="predicted"/>
<feature type="domain" description="HTH hxlR-type" evidence="4">
    <location>
        <begin position="20"/>
        <end position="119"/>
    </location>
</feature>
<evidence type="ECO:0000313" key="5">
    <source>
        <dbReference type="EMBL" id="EFI83331.1"/>
    </source>
</evidence>
<comment type="caution">
    <text evidence="5">The sequence shown here is derived from an EMBL/GenBank/DDBJ whole genome shotgun (WGS) entry which is preliminary data.</text>
</comment>
<sequence length="122" mass="14113">MVLWYTISEVIKMAEAHKLCPKFESAFQILGKRWTGLIISVLMSGPMRFKQVASEIEPMSDRVLAERLKELEELGLVTRQVYPETPVRIEYELTAKGKDLQKVMQEVQCWADKWIDPNQVTA</sequence>
<evidence type="ECO:0000256" key="2">
    <source>
        <dbReference type="ARBA" id="ARBA00023125"/>
    </source>
</evidence>
<dbReference type="InterPro" id="IPR036390">
    <property type="entry name" value="WH_DNA-bd_sf"/>
</dbReference>
<dbReference type="Pfam" id="PF01638">
    <property type="entry name" value="HxlR"/>
    <property type="match status" value="1"/>
</dbReference>
<keyword evidence="1" id="KW-0805">Transcription regulation</keyword>
<accession>D7V199</accession>